<name>J9PUE8_9CAUD</name>
<dbReference type="Proteomes" id="UP000006298">
    <property type="component" value="Segment"/>
</dbReference>
<dbReference type="RefSeq" id="YP_007005991.1">
    <property type="nucleotide sequence ID" value="NC_019515.1"/>
</dbReference>
<dbReference type="KEGG" id="vg:14011659"/>
<organism evidence="1 2">
    <name type="scientific">Bacillus phage BCD7</name>
    <dbReference type="NCBI Taxonomy" id="1136534"/>
    <lineage>
        <taxon>Viruses</taxon>
        <taxon>Duplodnaviria</taxon>
        <taxon>Heunggongvirae</taxon>
        <taxon>Uroviricota</taxon>
        <taxon>Caudoviricetes</taxon>
        <taxon>Becedseptimavirus</taxon>
        <taxon>Becedseptimavirus BCD7</taxon>
    </lineage>
</organism>
<evidence type="ECO:0000313" key="2">
    <source>
        <dbReference type="Proteomes" id="UP000006298"/>
    </source>
</evidence>
<gene>
    <name evidence="1" type="ORF">BCD7_0140</name>
</gene>
<dbReference type="EMBL" id="JN712910">
    <property type="protein sequence ID" value="AEZ50587.1"/>
    <property type="molecule type" value="Genomic_DNA"/>
</dbReference>
<keyword evidence="2" id="KW-1185">Reference proteome</keyword>
<protein>
    <submittedName>
        <fullName evidence="1">Uncharacterized protein</fullName>
    </submittedName>
</protein>
<sequence length="99" mass="12151">MFKKLWSKVKKFFTVEQEQEKTETIESERYEDIVRTSIFDSVIAQLNEKANSPKEEQEQTENKIEHTSYSPKVWTWKEWKEYNKEQRELFDKIRQTKLA</sequence>
<accession>J9PUE8</accession>
<reference evidence="1 2" key="1">
    <citation type="submission" date="2011-09" db="EMBL/GenBank/DDBJ databases">
        <title>Complete Genome Sequence of Bacillus cereus Bacteriophage BCD7.</title>
        <authorList>
            <person name="Lee J.-H."/>
            <person name="Shin H."/>
            <person name="Son B."/>
            <person name="Ryu S."/>
        </authorList>
    </citation>
    <scope>NUCLEOTIDE SEQUENCE [LARGE SCALE GENOMIC DNA]</scope>
</reference>
<dbReference type="GeneID" id="14011659"/>
<proteinExistence type="predicted"/>
<evidence type="ECO:0000313" key="1">
    <source>
        <dbReference type="EMBL" id="AEZ50587.1"/>
    </source>
</evidence>